<sequence>AAIDYLLLRHKHGCEELKGMCCFNLTDNSHVIEEKIQQLKK</sequence>
<dbReference type="EMBL" id="KK747911">
    <property type="protein sequence ID" value="KFP40852.1"/>
    <property type="molecule type" value="Genomic_DNA"/>
</dbReference>
<evidence type="ECO:0000313" key="1">
    <source>
        <dbReference type="EMBL" id="KFP40852.1"/>
    </source>
</evidence>
<dbReference type="Proteomes" id="UP000053330">
    <property type="component" value="Unassembled WGS sequence"/>
</dbReference>
<accession>A0A091KLC0</accession>
<feature type="non-terminal residue" evidence="1">
    <location>
        <position position="1"/>
    </location>
</feature>
<proteinExistence type="predicted"/>
<dbReference type="Gene3D" id="1.10.287.210">
    <property type="match status" value="1"/>
</dbReference>
<organism evidence="1 2">
    <name type="scientific">Chlamydotis macqueenii</name>
    <name type="common">Macqueen's bustard</name>
    <dbReference type="NCBI Taxonomy" id="187382"/>
    <lineage>
        <taxon>Eukaryota</taxon>
        <taxon>Metazoa</taxon>
        <taxon>Chordata</taxon>
        <taxon>Craniata</taxon>
        <taxon>Vertebrata</taxon>
        <taxon>Euteleostomi</taxon>
        <taxon>Archelosauria</taxon>
        <taxon>Archosauria</taxon>
        <taxon>Dinosauria</taxon>
        <taxon>Saurischia</taxon>
        <taxon>Theropoda</taxon>
        <taxon>Coelurosauria</taxon>
        <taxon>Aves</taxon>
        <taxon>Neognathae</taxon>
        <taxon>Neoaves</taxon>
        <taxon>Otidimorphae</taxon>
        <taxon>Otidiformes</taxon>
        <taxon>Otididae</taxon>
        <taxon>Chlamydotis</taxon>
    </lineage>
</organism>
<protein>
    <submittedName>
        <fullName evidence="1">Uncharacterized protein</fullName>
    </submittedName>
</protein>
<gene>
    <name evidence="1" type="ORF">N324_04358</name>
</gene>
<evidence type="ECO:0000313" key="2">
    <source>
        <dbReference type="Proteomes" id="UP000053330"/>
    </source>
</evidence>
<dbReference type="SUPFAM" id="SSF58069">
    <property type="entry name" value="Virus ectodomain"/>
    <property type="match status" value="1"/>
</dbReference>
<keyword evidence="2" id="KW-1185">Reference proteome</keyword>
<reference evidence="1 2" key="1">
    <citation type="submission" date="2014-04" db="EMBL/GenBank/DDBJ databases">
        <title>Genome evolution of avian class.</title>
        <authorList>
            <person name="Zhang G."/>
            <person name="Li C."/>
        </authorList>
    </citation>
    <scope>NUCLEOTIDE SEQUENCE [LARGE SCALE GENOMIC DNA]</scope>
    <source>
        <strain evidence="1">BGI_N324</strain>
    </source>
</reference>
<name>A0A091KLC0_9AVES</name>
<dbReference type="AlphaFoldDB" id="A0A091KLC0"/>
<feature type="non-terminal residue" evidence="1">
    <location>
        <position position="41"/>
    </location>
</feature>